<dbReference type="InterPro" id="IPR043128">
    <property type="entry name" value="Rev_trsase/Diguanyl_cyclase"/>
</dbReference>
<keyword evidence="2" id="KW-0064">Aspartyl protease</keyword>
<name>A0A164TJQ3_9CRUS</name>
<dbReference type="Pfam" id="PF00098">
    <property type="entry name" value="zf-CCHC"/>
    <property type="match status" value="1"/>
</dbReference>
<dbReference type="Pfam" id="PF17919">
    <property type="entry name" value="RT_RNaseH_2"/>
    <property type="match status" value="1"/>
</dbReference>
<keyword evidence="1" id="KW-0645">Protease</keyword>
<dbReference type="Gene3D" id="3.10.20.370">
    <property type="match status" value="1"/>
</dbReference>
<evidence type="ECO:0000313" key="6">
    <source>
        <dbReference type="EMBL" id="KZS10516.1"/>
    </source>
</evidence>
<dbReference type="SUPFAM" id="SSF57756">
    <property type="entry name" value="Retrovirus zinc finger-like domains"/>
    <property type="match status" value="1"/>
</dbReference>
<dbReference type="PANTHER" id="PTHR33064">
    <property type="entry name" value="POL PROTEIN"/>
    <property type="match status" value="1"/>
</dbReference>
<dbReference type="Gene3D" id="3.10.10.10">
    <property type="entry name" value="HIV Type 1 Reverse Transcriptase, subunit A, domain 1"/>
    <property type="match status" value="2"/>
</dbReference>
<dbReference type="STRING" id="35525.A0A164TJQ3"/>
<keyword evidence="4" id="KW-0862">Zinc</keyword>
<evidence type="ECO:0000313" key="7">
    <source>
        <dbReference type="Proteomes" id="UP000076858"/>
    </source>
</evidence>
<gene>
    <name evidence="6" type="ORF">APZ42_025005</name>
</gene>
<dbReference type="CDD" id="cd09274">
    <property type="entry name" value="RNase_HI_RT_Ty3"/>
    <property type="match status" value="1"/>
</dbReference>
<dbReference type="SUPFAM" id="SSF56672">
    <property type="entry name" value="DNA/RNA polymerases"/>
    <property type="match status" value="1"/>
</dbReference>
<keyword evidence="7" id="KW-1185">Reference proteome</keyword>
<dbReference type="InterPro" id="IPR036875">
    <property type="entry name" value="Znf_CCHC_sf"/>
</dbReference>
<dbReference type="InterPro" id="IPR001878">
    <property type="entry name" value="Znf_CCHC"/>
</dbReference>
<evidence type="ECO:0000259" key="5">
    <source>
        <dbReference type="PROSITE" id="PS50158"/>
    </source>
</evidence>
<keyword evidence="4" id="KW-0479">Metal-binding</keyword>
<keyword evidence="2" id="KW-0378">Hydrolase</keyword>
<dbReference type="GO" id="GO:0008270">
    <property type="term" value="F:zinc ion binding"/>
    <property type="evidence" value="ECO:0007669"/>
    <property type="project" value="UniProtKB-KW"/>
</dbReference>
<dbReference type="InterPro" id="IPR041577">
    <property type="entry name" value="RT_RNaseH_2"/>
</dbReference>
<evidence type="ECO:0000256" key="1">
    <source>
        <dbReference type="ARBA" id="ARBA00022670"/>
    </source>
</evidence>
<dbReference type="InterPro" id="IPR043502">
    <property type="entry name" value="DNA/RNA_pol_sf"/>
</dbReference>
<dbReference type="EMBL" id="LRGB01001784">
    <property type="protein sequence ID" value="KZS10516.1"/>
    <property type="molecule type" value="Genomic_DNA"/>
</dbReference>
<organism evidence="6 7">
    <name type="scientific">Daphnia magna</name>
    <dbReference type="NCBI Taxonomy" id="35525"/>
    <lineage>
        <taxon>Eukaryota</taxon>
        <taxon>Metazoa</taxon>
        <taxon>Ecdysozoa</taxon>
        <taxon>Arthropoda</taxon>
        <taxon>Crustacea</taxon>
        <taxon>Branchiopoda</taxon>
        <taxon>Diplostraca</taxon>
        <taxon>Cladocera</taxon>
        <taxon>Anomopoda</taxon>
        <taxon>Daphniidae</taxon>
        <taxon>Daphnia</taxon>
    </lineage>
</organism>
<dbReference type="Gene3D" id="3.30.70.270">
    <property type="match status" value="1"/>
</dbReference>
<dbReference type="Gene3D" id="4.10.60.10">
    <property type="entry name" value="Zinc finger, CCHC-type"/>
    <property type="match status" value="1"/>
</dbReference>
<dbReference type="PROSITE" id="PS50158">
    <property type="entry name" value="ZF_CCHC"/>
    <property type="match status" value="1"/>
</dbReference>
<keyword evidence="3" id="KW-0238">DNA-binding</keyword>
<dbReference type="InterPro" id="IPR051320">
    <property type="entry name" value="Viral_Replic_Matur_Polypro"/>
</dbReference>
<protein>
    <recommendedName>
        <fullName evidence="5">CCHC-type domain-containing protein</fullName>
    </recommendedName>
</protein>
<dbReference type="GO" id="GO:0004190">
    <property type="term" value="F:aspartic-type endopeptidase activity"/>
    <property type="evidence" value="ECO:0007669"/>
    <property type="project" value="UniProtKB-KW"/>
</dbReference>
<evidence type="ECO:0000256" key="2">
    <source>
        <dbReference type="ARBA" id="ARBA00022750"/>
    </source>
</evidence>
<dbReference type="GO" id="GO:0071897">
    <property type="term" value="P:DNA biosynthetic process"/>
    <property type="evidence" value="ECO:0007669"/>
    <property type="project" value="UniProtKB-ARBA"/>
</dbReference>
<proteinExistence type="predicted"/>
<dbReference type="Proteomes" id="UP000076858">
    <property type="component" value="Unassembled WGS sequence"/>
</dbReference>
<dbReference type="PANTHER" id="PTHR33064:SF37">
    <property type="entry name" value="RIBONUCLEASE H"/>
    <property type="match status" value="1"/>
</dbReference>
<keyword evidence="4" id="KW-0863">Zinc-finger</keyword>
<comment type="caution">
    <text evidence="6">The sequence shown here is derived from an EMBL/GenBank/DDBJ whole genome shotgun (WGS) entry which is preliminary data.</text>
</comment>
<accession>A0A164TJQ3</accession>
<sequence>MYELIQDTFQKLIAKEKNEQGKAKGPFKPKGRTTDGKPYCFHCKKLGHIARNCFKNPESQNYKAPTRDAAPAMTSMVSAAVNLQPKLLTIEKNLHEDKRNEVFKILKNFVHFFALSEDVLGLCTLVERDINTGVNSPIHQLPFKSSWKERAVIQEQVEGMLRQGIIGHSDSPWSSPVIQVPVASKDRQKTAFVPVEGLYQFRALPFGLTNAPGTYQWNFSAIARPLTSLTNKDIPFIWGTDQVSSFNALKVALTSAPVLAHPNYNLPMENIPVACGLGIRGVLAQRFDGVGRPVAYASCLLPKSERNYSSTEKECLALVWCLTKFRCFVWGCQVKVISDHQALCWLMSKRDLAGRLAR</sequence>
<evidence type="ECO:0000256" key="4">
    <source>
        <dbReference type="PROSITE-ProRule" id="PRU00047"/>
    </source>
</evidence>
<feature type="domain" description="CCHC-type" evidence="5">
    <location>
        <begin position="40"/>
        <end position="53"/>
    </location>
</feature>
<dbReference type="GO" id="GO:0003677">
    <property type="term" value="F:DNA binding"/>
    <property type="evidence" value="ECO:0007669"/>
    <property type="project" value="UniProtKB-KW"/>
</dbReference>
<evidence type="ECO:0000256" key="3">
    <source>
        <dbReference type="ARBA" id="ARBA00023125"/>
    </source>
</evidence>
<dbReference type="GO" id="GO:0006508">
    <property type="term" value="P:proteolysis"/>
    <property type="evidence" value="ECO:0007669"/>
    <property type="project" value="UniProtKB-KW"/>
</dbReference>
<dbReference type="AlphaFoldDB" id="A0A164TJQ3"/>
<reference evidence="6 7" key="1">
    <citation type="submission" date="2016-03" db="EMBL/GenBank/DDBJ databases">
        <title>EvidentialGene: Evidence-directed Construction of Genes on Genomes.</title>
        <authorList>
            <person name="Gilbert D.G."/>
            <person name="Choi J.-H."/>
            <person name="Mockaitis K."/>
            <person name="Colbourne J."/>
            <person name="Pfrender M."/>
        </authorList>
    </citation>
    <scope>NUCLEOTIDE SEQUENCE [LARGE SCALE GENOMIC DNA]</scope>
    <source>
        <strain evidence="6 7">Xinb3</strain>
        <tissue evidence="6">Complete organism</tissue>
    </source>
</reference>